<protein>
    <submittedName>
        <fullName evidence="1">Uncharacterized protein</fullName>
    </submittedName>
</protein>
<dbReference type="EMBL" id="MN740307">
    <property type="protein sequence ID" value="QHT99326.1"/>
    <property type="molecule type" value="Genomic_DNA"/>
</dbReference>
<evidence type="ECO:0000313" key="1">
    <source>
        <dbReference type="EMBL" id="QHT99326.1"/>
    </source>
</evidence>
<proteinExistence type="predicted"/>
<dbReference type="AlphaFoldDB" id="A0A6C0J3X4"/>
<reference evidence="1" key="1">
    <citation type="journal article" date="2020" name="Nature">
        <title>Giant virus diversity and host interactions through global metagenomics.</title>
        <authorList>
            <person name="Schulz F."/>
            <person name="Roux S."/>
            <person name="Paez-Espino D."/>
            <person name="Jungbluth S."/>
            <person name="Walsh D.A."/>
            <person name="Denef V.J."/>
            <person name="McMahon K.D."/>
            <person name="Konstantinidis K.T."/>
            <person name="Eloe-Fadrosh E.A."/>
            <person name="Kyrpides N.C."/>
            <person name="Woyke T."/>
        </authorList>
    </citation>
    <scope>NUCLEOTIDE SEQUENCE</scope>
    <source>
        <strain evidence="1">GVMAG-M-3300025699-48</strain>
    </source>
</reference>
<accession>A0A6C0J3X4</accession>
<organism evidence="1">
    <name type="scientific">viral metagenome</name>
    <dbReference type="NCBI Taxonomy" id="1070528"/>
    <lineage>
        <taxon>unclassified sequences</taxon>
        <taxon>metagenomes</taxon>
        <taxon>organismal metagenomes</taxon>
    </lineage>
</organism>
<sequence>MLNLKLYVELDTEKEERRKKQEQWRQKQLNIFYRTGKPIYRITLDTQFLRTNNTPHSFIEKKKWEN</sequence>
<name>A0A6C0J3X4_9ZZZZ</name>